<reference evidence="1" key="2">
    <citation type="journal article" date="2015" name="Fish Shellfish Immunol.">
        <title>Early steps in the European eel (Anguilla anguilla)-Vibrio vulnificus interaction in the gills: Role of the RtxA13 toxin.</title>
        <authorList>
            <person name="Callol A."/>
            <person name="Pajuelo D."/>
            <person name="Ebbesson L."/>
            <person name="Teles M."/>
            <person name="MacKenzie S."/>
            <person name="Amaro C."/>
        </authorList>
    </citation>
    <scope>NUCLEOTIDE SEQUENCE</scope>
</reference>
<dbReference type="EMBL" id="GBXM01025209">
    <property type="protein sequence ID" value="JAH83368.1"/>
    <property type="molecule type" value="Transcribed_RNA"/>
</dbReference>
<protein>
    <submittedName>
        <fullName evidence="1">Uncharacterized protein</fullName>
    </submittedName>
</protein>
<sequence>MAGKVNVIKNELRSQTQLPHPVSSTGGSAIIFQMV</sequence>
<name>A0A0E9W1L3_ANGAN</name>
<proteinExistence type="predicted"/>
<reference evidence="1" key="1">
    <citation type="submission" date="2014-11" db="EMBL/GenBank/DDBJ databases">
        <authorList>
            <person name="Amaro Gonzalez C."/>
        </authorList>
    </citation>
    <scope>NUCLEOTIDE SEQUENCE</scope>
</reference>
<accession>A0A0E9W1L3</accession>
<organism evidence="1">
    <name type="scientific">Anguilla anguilla</name>
    <name type="common">European freshwater eel</name>
    <name type="synonym">Muraena anguilla</name>
    <dbReference type="NCBI Taxonomy" id="7936"/>
    <lineage>
        <taxon>Eukaryota</taxon>
        <taxon>Metazoa</taxon>
        <taxon>Chordata</taxon>
        <taxon>Craniata</taxon>
        <taxon>Vertebrata</taxon>
        <taxon>Euteleostomi</taxon>
        <taxon>Actinopterygii</taxon>
        <taxon>Neopterygii</taxon>
        <taxon>Teleostei</taxon>
        <taxon>Anguilliformes</taxon>
        <taxon>Anguillidae</taxon>
        <taxon>Anguilla</taxon>
    </lineage>
</organism>
<dbReference type="AlphaFoldDB" id="A0A0E9W1L3"/>
<evidence type="ECO:0000313" key="1">
    <source>
        <dbReference type="EMBL" id="JAH83368.1"/>
    </source>
</evidence>